<dbReference type="AlphaFoldDB" id="A0AA88MRS7"/>
<evidence type="ECO:0000256" key="1">
    <source>
        <dbReference type="SAM" id="MobiDB-lite"/>
    </source>
</evidence>
<protein>
    <submittedName>
        <fullName evidence="2">Uncharacterized protein</fullName>
    </submittedName>
</protein>
<sequence length="89" mass="9854">MGAVLGLPQRNTEELFAAASSHGRLTEENLLRVLTTHPTYQRLVNEYLQPKEVGSQLAFSPLANGKTVNNNGNLMHNSNGSLHHDKKFE</sequence>
<evidence type="ECO:0000313" key="3">
    <source>
        <dbReference type="Proteomes" id="UP001187415"/>
    </source>
</evidence>
<dbReference type="Proteomes" id="UP001187415">
    <property type="component" value="Unassembled WGS sequence"/>
</dbReference>
<name>A0AA88MRS7_CHASR</name>
<feature type="compositionally biased region" description="Low complexity" evidence="1">
    <location>
        <begin position="70"/>
        <end position="81"/>
    </location>
</feature>
<keyword evidence="3" id="KW-1185">Reference proteome</keyword>
<dbReference type="EMBL" id="JAUPFM010000009">
    <property type="protein sequence ID" value="KAK2841923.1"/>
    <property type="molecule type" value="Genomic_DNA"/>
</dbReference>
<evidence type="ECO:0000313" key="2">
    <source>
        <dbReference type="EMBL" id="KAK2841923.1"/>
    </source>
</evidence>
<accession>A0AA88MRS7</accession>
<gene>
    <name evidence="2" type="ORF">Q5P01_012123</name>
</gene>
<feature type="region of interest" description="Disordered" evidence="1">
    <location>
        <begin position="70"/>
        <end position="89"/>
    </location>
</feature>
<organism evidence="2 3">
    <name type="scientific">Channa striata</name>
    <name type="common">Snakehead murrel</name>
    <name type="synonym">Ophicephalus striatus</name>
    <dbReference type="NCBI Taxonomy" id="64152"/>
    <lineage>
        <taxon>Eukaryota</taxon>
        <taxon>Metazoa</taxon>
        <taxon>Chordata</taxon>
        <taxon>Craniata</taxon>
        <taxon>Vertebrata</taxon>
        <taxon>Euteleostomi</taxon>
        <taxon>Actinopterygii</taxon>
        <taxon>Neopterygii</taxon>
        <taxon>Teleostei</taxon>
        <taxon>Neoteleostei</taxon>
        <taxon>Acanthomorphata</taxon>
        <taxon>Anabantaria</taxon>
        <taxon>Anabantiformes</taxon>
        <taxon>Channoidei</taxon>
        <taxon>Channidae</taxon>
        <taxon>Channa</taxon>
    </lineage>
</organism>
<comment type="caution">
    <text evidence="2">The sequence shown here is derived from an EMBL/GenBank/DDBJ whole genome shotgun (WGS) entry which is preliminary data.</text>
</comment>
<proteinExistence type="predicted"/>
<reference evidence="2" key="1">
    <citation type="submission" date="2023-07" db="EMBL/GenBank/DDBJ databases">
        <title>Chromosome-level Genome Assembly of Striped Snakehead (Channa striata).</title>
        <authorList>
            <person name="Liu H."/>
        </authorList>
    </citation>
    <scope>NUCLEOTIDE SEQUENCE</scope>
    <source>
        <strain evidence="2">Gz</strain>
        <tissue evidence="2">Muscle</tissue>
    </source>
</reference>